<keyword evidence="2" id="KW-1185">Reference proteome</keyword>
<evidence type="ECO:0000313" key="2">
    <source>
        <dbReference type="Proteomes" id="UP000094313"/>
    </source>
</evidence>
<organism evidence="1 2">
    <name type="scientific">Pedobacter steynii</name>
    <dbReference type="NCBI Taxonomy" id="430522"/>
    <lineage>
        <taxon>Bacteria</taxon>
        <taxon>Pseudomonadati</taxon>
        <taxon>Bacteroidota</taxon>
        <taxon>Sphingobacteriia</taxon>
        <taxon>Sphingobacteriales</taxon>
        <taxon>Sphingobacteriaceae</taxon>
        <taxon>Pedobacter</taxon>
    </lineage>
</organism>
<dbReference type="RefSeq" id="WP_069381282.1">
    <property type="nucleotide sequence ID" value="NZ_CP017141.1"/>
</dbReference>
<name>A0A1D7QLT6_9SPHI</name>
<sequence>MNNSKLPTEVELIYEVMPCSAMRAAQEPSGTKHSCTYFRKWGAYHSYDYNADGPPPKPGIEQPSDYVGLANLTPEVLSGCRKSPIFVVGINPNLTGFDIRRKNSVYPLFDEYKQYAHYFRYRSTDKLEIPKDKFTALGGSNEEAPPLLSTDLNVPEQDGKRSIPLQLQQVTYYHELQKLLDDLAEEMGWTDHELKVGEDLSYGNMVACPSARWLTQKNDGYPGLEMTGTEVKEIVQECFHYRKYFLRQLFQSLPKIIMVVGATTARPFITALQDRFIQGNPQPEEKVKDLLSRKHVLKYGDLPDGTELTARVIFSEHITGNPANYKIVRAKILEQLVDEARNDRIVLNQNSRHLLRPKGSCVLCPMMEIGKCDYENELIPITDHPSLTADSPGMLLYEEKKAQLALMDTVKAKETATTEIWAEEPEDYKNNIE</sequence>
<accession>A0A1D7QLT6</accession>
<protein>
    <submittedName>
        <fullName evidence="1">Uncharacterized protein</fullName>
    </submittedName>
</protein>
<dbReference type="KEGG" id="psty:BFS30_22155"/>
<dbReference type="AlphaFoldDB" id="A0A1D7QLT6"/>
<dbReference type="Proteomes" id="UP000094313">
    <property type="component" value="Chromosome"/>
</dbReference>
<reference evidence="1 2" key="1">
    <citation type="submission" date="2016-08" db="EMBL/GenBank/DDBJ databases">
        <authorList>
            <person name="Seilhamer J.J."/>
        </authorList>
    </citation>
    <scope>NUCLEOTIDE SEQUENCE [LARGE SCALE GENOMIC DNA]</scope>
    <source>
        <strain evidence="1 2">DX4</strain>
    </source>
</reference>
<gene>
    <name evidence="1" type="ORF">BFS30_22155</name>
</gene>
<proteinExistence type="predicted"/>
<dbReference type="OrthoDB" id="9796020at2"/>
<evidence type="ECO:0000313" key="1">
    <source>
        <dbReference type="EMBL" id="AOM79620.1"/>
    </source>
</evidence>
<dbReference type="EMBL" id="CP017141">
    <property type="protein sequence ID" value="AOM79620.1"/>
    <property type="molecule type" value="Genomic_DNA"/>
</dbReference>